<dbReference type="EMBL" id="BSEL01000001">
    <property type="protein sequence ID" value="GLJ66371.1"/>
    <property type="molecule type" value="Genomic_DNA"/>
</dbReference>
<evidence type="ECO:0000313" key="2">
    <source>
        <dbReference type="Proteomes" id="UP001142292"/>
    </source>
</evidence>
<sequence length="204" mass="23144">MNSLRESLGVMPDPDFDMKLPPGWSRREVDDQTFDTMVSGLKRRLMQEHRPELYAETRRMLKRSFDDMRQNGAFAFFVATDQDPSTLWMPASMVASIRRPEPGSSLDDLARNLIVNYGATPLMGDVRTLRYEQEKHIKLGADSIVSRTVTYLIPVPGTKRRRALQIVAGLSTPLEMSGEDPYVVSTKFLFDSCVSTVTWQPPVQ</sequence>
<accession>A0ABQ5SRH0</accession>
<dbReference type="RefSeq" id="WP_189119173.1">
    <property type="nucleotide sequence ID" value="NZ_BMRK01000011.1"/>
</dbReference>
<keyword evidence="2" id="KW-1185">Reference proteome</keyword>
<dbReference type="Proteomes" id="UP001142292">
    <property type="component" value="Unassembled WGS sequence"/>
</dbReference>
<reference evidence="1" key="2">
    <citation type="submission" date="2023-01" db="EMBL/GenBank/DDBJ databases">
        <authorList>
            <person name="Sun Q."/>
            <person name="Evtushenko L."/>
        </authorList>
    </citation>
    <scope>NUCLEOTIDE SEQUENCE</scope>
    <source>
        <strain evidence="1">VKM Ac-1246</strain>
    </source>
</reference>
<gene>
    <name evidence="1" type="ORF">GCM10017579_04070</name>
</gene>
<evidence type="ECO:0000313" key="1">
    <source>
        <dbReference type="EMBL" id="GLJ66371.1"/>
    </source>
</evidence>
<protein>
    <submittedName>
        <fullName evidence="1">Uncharacterized protein</fullName>
    </submittedName>
</protein>
<comment type="caution">
    <text evidence="1">The sequence shown here is derived from an EMBL/GenBank/DDBJ whole genome shotgun (WGS) entry which is preliminary data.</text>
</comment>
<proteinExistence type="predicted"/>
<organism evidence="1 2">
    <name type="scientific">Nocardioides luteus</name>
    <dbReference type="NCBI Taxonomy" id="1844"/>
    <lineage>
        <taxon>Bacteria</taxon>
        <taxon>Bacillati</taxon>
        <taxon>Actinomycetota</taxon>
        <taxon>Actinomycetes</taxon>
        <taxon>Propionibacteriales</taxon>
        <taxon>Nocardioidaceae</taxon>
        <taxon>Nocardioides</taxon>
    </lineage>
</organism>
<reference evidence="1" key="1">
    <citation type="journal article" date="2014" name="Int. J. Syst. Evol. Microbiol.">
        <title>Complete genome of a new Firmicutes species belonging to the dominant human colonic microbiota ('Ruminococcus bicirculans') reveals two chromosomes and a selective capacity to utilize plant glucans.</title>
        <authorList>
            <consortium name="NISC Comparative Sequencing Program"/>
            <person name="Wegmann U."/>
            <person name="Louis P."/>
            <person name="Goesmann A."/>
            <person name="Henrissat B."/>
            <person name="Duncan S.H."/>
            <person name="Flint H.J."/>
        </authorList>
    </citation>
    <scope>NUCLEOTIDE SEQUENCE</scope>
    <source>
        <strain evidence="1">VKM Ac-1246</strain>
    </source>
</reference>
<name>A0ABQ5SRH0_9ACTN</name>